<dbReference type="Proteomes" id="UP000799755">
    <property type="component" value="Unassembled WGS sequence"/>
</dbReference>
<keyword evidence="2" id="KW-1185">Reference proteome</keyword>
<evidence type="ECO:0000313" key="1">
    <source>
        <dbReference type="EMBL" id="KAF2465729.1"/>
    </source>
</evidence>
<accession>A0ACB6QFM9</accession>
<evidence type="ECO:0000313" key="2">
    <source>
        <dbReference type="Proteomes" id="UP000799755"/>
    </source>
</evidence>
<protein>
    <submittedName>
        <fullName evidence="1">Uncharacterized protein</fullName>
    </submittedName>
</protein>
<proteinExistence type="predicted"/>
<gene>
    <name evidence="1" type="ORF">BDR25DRAFT_345923</name>
</gene>
<sequence length="254" mass="27630">MSFMNIRGLSDPNDRHQNTEFQKLMCDLETKGIAGPKEDLTPCFSCLQQTSLETSLIAALSATFHNFCGTTRPSAYLFLISLIDILNKAHTPSSVTPLPDSIMQITTLSTLFTSSPGLNEVPSSQTVSASTITMPPFPSQYLTQIPEGWPYNSGYGLARRPGLSATFTVTDELHKPAGLVINSLKWYPRPLGKQKPIKVTDERPKWIWSTTTVASGTSSASVSLLSARSKTPTTYTLIHDDSMSSSSSSDSKDT</sequence>
<reference evidence="1" key="1">
    <citation type="journal article" date="2020" name="Stud. Mycol.">
        <title>101 Dothideomycetes genomes: a test case for predicting lifestyles and emergence of pathogens.</title>
        <authorList>
            <person name="Haridas S."/>
            <person name="Albert R."/>
            <person name="Binder M."/>
            <person name="Bloem J."/>
            <person name="Labutti K."/>
            <person name="Salamov A."/>
            <person name="Andreopoulos B."/>
            <person name="Baker S."/>
            <person name="Barry K."/>
            <person name="Bills G."/>
            <person name="Bluhm B."/>
            <person name="Cannon C."/>
            <person name="Castanera R."/>
            <person name="Culley D."/>
            <person name="Daum C."/>
            <person name="Ezra D."/>
            <person name="Gonzalez J."/>
            <person name="Henrissat B."/>
            <person name="Kuo A."/>
            <person name="Liang C."/>
            <person name="Lipzen A."/>
            <person name="Lutzoni F."/>
            <person name="Magnuson J."/>
            <person name="Mondo S."/>
            <person name="Nolan M."/>
            <person name="Ohm R."/>
            <person name="Pangilinan J."/>
            <person name="Park H.-J."/>
            <person name="Ramirez L."/>
            <person name="Alfaro M."/>
            <person name="Sun H."/>
            <person name="Tritt A."/>
            <person name="Yoshinaga Y."/>
            <person name="Zwiers L.-H."/>
            <person name="Turgeon B."/>
            <person name="Goodwin S."/>
            <person name="Spatafora J."/>
            <person name="Crous P."/>
            <person name="Grigoriev I."/>
        </authorList>
    </citation>
    <scope>NUCLEOTIDE SEQUENCE</scope>
    <source>
        <strain evidence="1">ATCC 200398</strain>
    </source>
</reference>
<name>A0ACB6QFM9_9PLEO</name>
<organism evidence="1 2">
    <name type="scientific">Lindgomyces ingoldianus</name>
    <dbReference type="NCBI Taxonomy" id="673940"/>
    <lineage>
        <taxon>Eukaryota</taxon>
        <taxon>Fungi</taxon>
        <taxon>Dikarya</taxon>
        <taxon>Ascomycota</taxon>
        <taxon>Pezizomycotina</taxon>
        <taxon>Dothideomycetes</taxon>
        <taxon>Pleosporomycetidae</taxon>
        <taxon>Pleosporales</taxon>
        <taxon>Lindgomycetaceae</taxon>
        <taxon>Lindgomyces</taxon>
    </lineage>
</organism>
<dbReference type="EMBL" id="MU003528">
    <property type="protein sequence ID" value="KAF2465729.1"/>
    <property type="molecule type" value="Genomic_DNA"/>
</dbReference>
<comment type="caution">
    <text evidence="1">The sequence shown here is derived from an EMBL/GenBank/DDBJ whole genome shotgun (WGS) entry which is preliminary data.</text>
</comment>